<keyword evidence="4" id="KW-0732">Signal</keyword>
<dbReference type="InterPro" id="IPR017853">
    <property type="entry name" value="GH"/>
</dbReference>
<evidence type="ECO:0000256" key="1">
    <source>
        <dbReference type="ARBA" id="ARBA00022737"/>
    </source>
</evidence>
<feature type="signal peptide" evidence="4">
    <location>
        <begin position="1"/>
        <end position="27"/>
    </location>
</feature>
<dbReference type="SUPFAM" id="SSF51445">
    <property type="entry name" value="(Trans)glycosidases"/>
    <property type="match status" value="1"/>
</dbReference>
<evidence type="ECO:0000256" key="4">
    <source>
        <dbReference type="SAM" id="SignalP"/>
    </source>
</evidence>
<dbReference type="PANTHER" id="PTHR35803">
    <property type="entry name" value="GLUCAN 1,4-ALPHA-GLUCOSIDASE SUSB-RELATED"/>
    <property type="match status" value="1"/>
</dbReference>
<dbReference type="InterPro" id="IPR013222">
    <property type="entry name" value="Glyco_hyd_98_carb-bd"/>
</dbReference>
<name>A0A9D1A7J9_9FIRM</name>
<dbReference type="Gene3D" id="1.20.1270.90">
    <property type="entry name" value="AF1782-like"/>
    <property type="match status" value="1"/>
</dbReference>
<dbReference type="Gene3D" id="3.20.20.70">
    <property type="entry name" value="Aldolase class I"/>
    <property type="match status" value="1"/>
</dbReference>
<dbReference type="Pfam" id="PF14508">
    <property type="entry name" value="GH97_N"/>
    <property type="match status" value="1"/>
</dbReference>
<dbReference type="InterPro" id="IPR014718">
    <property type="entry name" value="GH-type_carb-bd"/>
</dbReference>
<accession>A0A9D1A7J9</accession>
<dbReference type="Gene3D" id="2.70.98.10">
    <property type="match status" value="1"/>
</dbReference>
<dbReference type="InterPro" id="IPR052720">
    <property type="entry name" value="Glycosyl_hydrolase_97"/>
</dbReference>
<dbReference type="Proteomes" id="UP000824258">
    <property type="component" value="Unassembled WGS sequence"/>
</dbReference>
<feature type="domain" description="SLH" evidence="5">
    <location>
        <begin position="1603"/>
        <end position="1667"/>
    </location>
</feature>
<gene>
    <name evidence="6" type="ORF">IAA70_03365</name>
</gene>
<dbReference type="InterPro" id="IPR013785">
    <property type="entry name" value="Aldolase_TIM"/>
</dbReference>
<proteinExistence type="predicted"/>
<evidence type="ECO:0000313" key="6">
    <source>
        <dbReference type="EMBL" id="HIR09426.1"/>
    </source>
</evidence>
<dbReference type="Pfam" id="PF10566">
    <property type="entry name" value="Glyco_hydro_97"/>
    <property type="match status" value="1"/>
</dbReference>
<dbReference type="InterPro" id="IPR008979">
    <property type="entry name" value="Galactose-bd-like_sf"/>
</dbReference>
<dbReference type="Gene3D" id="2.60.120.1060">
    <property type="entry name" value="NPCBM/NEW2 domain"/>
    <property type="match status" value="2"/>
</dbReference>
<dbReference type="EMBL" id="DVGD01000098">
    <property type="protein sequence ID" value="HIR09426.1"/>
    <property type="molecule type" value="Genomic_DNA"/>
</dbReference>
<dbReference type="InterPro" id="IPR029486">
    <property type="entry name" value="GH97_N"/>
</dbReference>
<dbReference type="SMART" id="SM00776">
    <property type="entry name" value="NPCBM"/>
    <property type="match status" value="2"/>
</dbReference>
<evidence type="ECO:0000313" key="7">
    <source>
        <dbReference type="Proteomes" id="UP000824258"/>
    </source>
</evidence>
<comment type="caution">
    <text evidence="6">The sequence shown here is derived from an EMBL/GenBank/DDBJ whole genome shotgun (WGS) entry which is preliminary data.</text>
</comment>
<keyword evidence="2" id="KW-0378">Hydrolase</keyword>
<dbReference type="Gene3D" id="1.20.1270.70">
    <property type="entry name" value="Designed single chain three-helix bundle"/>
    <property type="match status" value="1"/>
</dbReference>
<evidence type="ECO:0000256" key="3">
    <source>
        <dbReference type="ARBA" id="ARBA00023295"/>
    </source>
</evidence>
<protein>
    <submittedName>
        <fullName evidence="6">NPCBM/NEW2 domain-containing protein</fullName>
    </submittedName>
</protein>
<keyword evidence="3" id="KW-0326">Glycosidase</keyword>
<sequence>MKKRWICLSVLLLAIVLAVSAVPTAMAVGGDTVTVSAPEGAGSSISVWLKDGVPYYQITNDGETLVEPSKLGLSTSLGELEDGFTMGEVARSSDDTTWKPVVGEQSQYRDYYNQASIPLTSNGISITLEVRAYQTGVAFRYLLPQSESTYTVKDEYTQFVFPAGTVANVHQNGNQTVPKQVAVESFSDTMYMRPLTLQYESGAAMTICEANLDNYGVMTLTKDPTTARALKAEYVSYKPSRPAGSEAQGPEITVSEGSPTATPWRTFVIGKSEIDLPANSSIVMNLNEAPDEGTYSFSEWVEPGSCLRAASGMNTTAIEAIVDQAAEKGIKYVLLDTGWYGPEYDVNCDPRLDPTLLDPDNPSDKILLEQYFVQPGDDTFLPNGEGVFNTRGQGFDVYKELGTPGTFQTNVDIPAICDYANKKDVGIILYVNGVYLPDSSGRNRFTTDELFEKFESWGVKGVKPGFVHVRAQKFEAYMQEVVEAAAKHHLIMTVHDEYVTTGIERTFPNLFCTEGILGDEGIGKTTPQVAEDIATLFTRTIQGPADHTFCWPGKATKAYALASPLMFRTGMSVLYWYTNPNSVPAQDKGKMGFWEDFPGTWDESLYLEGSMYEYATYARRSGETWYVGSLSAVERTLEVPLTFLDEDVTYVADIYADGADADAMAGWNSAAKNQQTLENMQYLVTSETTLKRDLKYGFGYAVKLTMATAEDLQNLDPYSPALELLKTRLEEYRKLNAQDYTTDTWNVLAAAMSNAQAIVDDPTSYEEAEIEAAVTAMDEAAEGLLTSAPLLSALAQVSRLTDYHYTAASWNALAAVVAEAEEMLQGSFSQSDLDTMTQRINDAIDKLVANPDAEIDKTVYLSDLSYDAKSWSVEEGKQGQIKKDIGRQGQKIALNLEGEKTDFTKGMSLDAPGELYYNIGGLGYELFESYIGVDANKPEMGTIIFRVYGDGELLYESRMFNTGSDDGEFISVPVAGVSELRLESDMVENRNGDWAVWADAKFVTYKDPDASLEAILVDGKALPEFDPDTMTYYYPAPEDGTAPTVSATCADGASAQVTQAAEAPGMATISVTRGDGSTAEYQVVFCKMELAGYLSDISNGDIISNTLHYGTVYRDKSCKDNEMALTAADGVSKLLFEKGVGLHASSSTDSTVVFDIAGKGYERFEAYVGIRYGAHEEELNQGYDPPRSSVIFRIYVDNEVKPRYESGLMESRTPAEFVSIDITGASTLRITVDADGDQSADHANMGDAKFLTYVKDTTHQHVFDQEVAEPKYLKTEATCTEAAVYYKSCECGAASTTETFISGQPLGHDFSEAWSSNETNHWHACSRCDAKDNDKAHTPGAAATETTPQTCTVCGYIIAPATGHVTHTPDTSKWYFDATSHWHQCTGCGEQLDVANHTGGEATCVSKAVCEVCGAAYGETNPNNHKHVQLEGYEAATIFTSGYSGDWVCQDCCKTVKKGEVIPRIGSGIIIPVNPSTPSYELPFVDVPEGEWYYESVYYAWDADLIDGTSATTFRPNHTLTVAQAIKLAAALHQLENDGRVTLANGKTNWYDTYVAYAVKEGIIESKYQSYTQAQMNAPAKRNEFVHILHGALDDYAAINAIGDNAIPDVKTGDTYAAEIYDFYRAGILTGSNAKGTFHPESSIKRSEVAAILVRMYDESMRLEKTL</sequence>
<evidence type="ECO:0000256" key="2">
    <source>
        <dbReference type="ARBA" id="ARBA00022801"/>
    </source>
</evidence>
<dbReference type="InterPro" id="IPR001119">
    <property type="entry name" value="SLH_dom"/>
</dbReference>
<reference evidence="6" key="2">
    <citation type="journal article" date="2021" name="PeerJ">
        <title>Extensive microbial diversity within the chicken gut microbiome revealed by metagenomics and culture.</title>
        <authorList>
            <person name="Gilroy R."/>
            <person name="Ravi A."/>
            <person name="Getino M."/>
            <person name="Pursley I."/>
            <person name="Horton D.L."/>
            <person name="Alikhan N.F."/>
            <person name="Baker D."/>
            <person name="Gharbi K."/>
            <person name="Hall N."/>
            <person name="Watson M."/>
            <person name="Adriaenssens E.M."/>
            <person name="Foster-Nyarko E."/>
            <person name="Jarju S."/>
            <person name="Secka A."/>
            <person name="Antonio M."/>
            <person name="Oren A."/>
            <person name="Chaudhuri R.R."/>
            <person name="La Ragione R."/>
            <person name="Hildebrand F."/>
            <person name="Pallen M.J."/>
        </authorList>
    </citation>
    <scope>NUCLEOTIDE SEQUENCE</scope>
    <source>
        <strain evidence="6">ChiHjej9B8-7071</strain>
    </source>
</reference>
<reference evidence="6" key="1">
    <citation type="submission" date="2020-10" db="EMBL/GenBank/DDBJ databases">
        <authorList>
            <person name="Gilroy R."/>
        </authorList>
    </citation>
    <scope>NUCLEOTIDE SEQUENCE</scope>
    <source>
        <strain evidence="6">ChiHjej9B8-7071</strain>
    </source>
</reference>
<dbReference type="GO" id="GO:0030246">
    <property type="term" value="F:carbohydrate binding"/>
    <property type="evidence" value="ECO:0007669"/>
    <property type="project" value="InterPro"/>
</dbReference>
<organism evidence="6 7">
    <name type="scientific">Candidatus Avoscillospira stercoripullorum</name>
    <dbReference type="NCBI Taxonomy" id="2840709"/>
    <lineage>
        <taxon>Bacteria</taxon>
        <taxon>Bacillati</taxon>
        <taxon>Bacillota</taxon>
        <taxon>Clostridia</taxon>
        <taxon>Eubacteriales</taxon>
        <taxon>Oscillospiraceae</taxon>
        <taxon>Oscillospiraceae incertae sedis</taxon>
        <taxon>Candidatus Avoscillospira</taxon>
    </lineage>
</organism>
<dbReference type="PROSITE" id="PS51272">
    <property type="entry name" value="SLH"/>
    <property type="match status" value="2"/>
</dbReference>
<feature type="domain" description="SLH" evidence="5">
    <location>
        <begin position="1480"/>
        <end position="1543"/>
    </location>
</feature>
<dbReference type="Pfam" id="PF14509">
    <property type="entry name" value="GH97_C"/>
    <property type="match status" value="1"/>
</dbReference>
<dbReference type="Pfam" id="PF08305">
    <property type="entry name" value="NPCBM"/>
    <property type="match status" value="2"/>
</dbReference>
<dbReference type="InterPro" id="IPR019563">
    <property type="entry name" value="GH97_catalytic"/>
</dbReference>
<evidence type="ECO:0000259" key="5">
    <source>
        <dbReference type="PROSITE" id="PS51272"/>
    </source>
</evidence>
<dbReference type="InterPro" id="IPR029483">
    <property type="entry name" value="GH97_C"/>
</dbReference>
<keyword evidence="1" id="KW-0677">Repeat</keyword>
<dbReference type="InterPro" id="IPR038637">
    <property type="entry name" value="NPCBM_sf"/>
</dbReference>
<feature type="chain" id="PRO_5038606843" evidence="4">
    <location>
        <begin position="28"/>
        <end position="1667"/>
    </location>
</feature>
<dbReference type="GO" id="GO:0016798">
    <property type="term" value="F:hydrolase activity, acting on glycosyl bonds"/>
    <property type="evidence" value="ECO:0007669"/>
    <property type="project" value="UniProtKB-KW"/>
</dbReference>
<dbReference type="SUPFAM" id="SSF49785">
    <property type="entry name" value="Galactose-binding domain-like"/>
    <property type="match status" value="2"/>
</dbReference>
<dbReference type="Pfam" id="PF00395">
    <property type="entry name" value="SLH"/>
    <property type="match status" value="1"/>
</dbReference>
<dbReference type="InterPro" id="IPR013780">
    <property type="entry name" value="Glyco_hydro_b"/>
</dbReference>
<dbReference type="Pfam" id="PF07554">
    <property type="entry name" value="FIVAR"/>
    <property type="match status" value="2"/>
</dbReference>
<dbReference type="Gene3D" id="2.60.40.1180">
    <property type="entry name" value="Golgi alpha-mannosidase II"/>
    <property type="match status" value="1"/>
</dbReference>